<dbReference type="SUPFAM" id="SSF53383">
    <property type="entry name" value="PLP-dependent transferases"/>
    <property type="match status" value="1"/>
</dbReference>
<dbReference type="RefSeq" id="WP_172832234.1">
    <property type="nucleotide sequence ID" value="NZ_LT629710.1"/>
</dbReference>
<dbReference type="GO" id="GO:0016829">
    <property type="term" value="F:lyase activity"/>
    <property type="evidence" value="ECO:0007669"/>
    <property type="project" value="UniProtKB-KW"/>
</dbReference>
<protein>
    <submittedName>
        <fullName evidence="6">Selenocysteine lyase/Cysteine desulfurase</fullName>
    </submittedName>
</protein>
<evidence type="ECO:0000313" key="7">
    <source>
        <dbReference type="Proteomes" id="UP000198741"/>
    </source>
</evidence>
<proteinExistence type="inferred from homology"/>
<dbReference type="InterPro" id="IPR020578">
    <property type="entry name" value="Aminotrans_V_PyrdxlP_BS"/>
</dbReference>
<keyword evidence="2" id="KW-0663">Pyridoxal phosphate</keyword>
<keyword evidence="7" id="KW-1185">Reference proteome</keyword>
<feature type="domain" description="Aminotransferase class V" evidence="5">
    <location>
        <begin position="44"/>
        <end position="411"/>
    </location>
</feature>
<dbReference type="InterPro" id="IPR015424">
    <property type="entry name" value="PyrdxlP-dep_Trfase"/>
</dbReference>
<evidence type="ECO:0000313" key="6">
    <source>
        <dbReference type="EMBL" id="SDO65913.1"/>
    </source>
</evidence>
<keyword evidence="6" id="KW-0456">Lyase</keyword>
<dbReference type="Pfam" id="PF00266">
    <property type="entry name" value="Aminotran_5"/>
    <property type="match status" value="1"/>
</dbReference>
<dbReference type="Gene3D" id="3.40.640.10">
    <property type="entry name" value="Type I PLP-dependent aspartate aminotransferase-like (Major domain)"/>
    <property type="match status" value="1"/>
</dbReference>
<name>A0A1H0LD22_9ACTN</name>
<accession>A0A1H0LD22</accession>
<dbReference type="InterPro" id="IPR000192">
    <property type="entry name" value="Aminotrans_V_dom"/>
</dbReference>
<dbReference type="EMBL" id="LT629710">
    <property type="protein sequence ID" value="SDO65913.1"/>
    <property type="molecule type" value="Genomic_DNA"/>
</dbReference>
<dbReference type="PANTHER" id="PTHR43586:SF24">
    <property type="entry name" value="BLR4730 PROTEIN"/>
    <property type="match status" value="1"/>
</dbReference>
<dbReference type="InterPro" id="IPR015422">
    <property type="entry name" value="PyrdxlP-dep_Trfase_small"/>
</dbReference>
<dbReference type="PANTHER" id="PTHR43586">
    <property type="entry name" value="CYSTEINE DESULFURASE"/>
    <property type="match status" value="1"/>
</dbReference>
<dbReference type="STRING" id="1090615.SAMN04515671_1616"/>
<dbReference type="Gene3D" id="3.90.1150.10">
    <property type="entry name" value="Aspartate Aminotransferase, domain 1"/>
    <property type="match status" value="1"/>
</dbReference>
<dbReference type="Proteomes" id="UP000198741">
    <property type="component" value="Chromosome I"/>
</dbReference>
<reference evidence="6 7" key="1">
    <citation type="submission" date="2016-10" db="EMBL/GenBank/DDBJ databases">
        <authorList>
            <person name="de Groot N.N."/>
        </authorList>
    </citation>
    <scope>NUCLEOTIDE SEQUENCE [LARGE SCALE GENOMIC DNA]</scope>
    <source>
        <strain evidence="7">P4-7,KCTC 19426,CECT 7604</strain>
    </source>
</reference>
<comment type="similarity">
    <text evidence="3">Belongs to the class-V pyridoxal-phosphate-dependent aminotransferase family.</text>
</comment>
<dbReference type="InterPro" id="IPR015421">
    <property type="entry name" value="PyrdxlP-dep_Trfase_major"/>
</dbReference>
<dbReference type="AlphaFoldDB" id="A0A1H0LD22"/>
<evidence type="ECO:0000256" key="4">
    <source>
        <dbReference type="RuleBase" id="RU004504"/>
    </source>
</evidence>
<evidence type="ECO:0000259" key="5">
    <source>
        <dbReference type="Pfam" id="PF00266"/>
    </source>
</evidence>
<evidence type="ECO:0000256" key="2">
    <source>
        <dbReference type="ARBA" id="ARBA00022898"/>
    </source>
</evidence>
<evidence type="ECO:0000256" key="3">
    <source>
        <dbReference type="RuleBase" id="RU004075"/>
    </source>
</evidence>
<gene>
    <name evidence="6" type="ORF">SAMN04515671_1616</name>
</gene>
<evidence type="ECO:0000256" key="1">
    <source>
        <dbReference type="ARBA" id="ARBA00001933"/>
    </source>
</evidence>
<dbReference type="PROSITE" id="PS00595">
    <property type="entry name" value="AA_TRANSFER_CLASS_5"/>
    <property type="match status" value="1"/>
</dbReference>
<sequence>MAVYRTSCSPDLKSACLVGDAVNDVVDVEQARRDTPGTRRVAHLNNAGAALPPVPVTEAVVAHLHREAELGGYEAAAAAAEQVAGTYAAIARLIGARVEEIAVVENATRAWDMAFYAMSFKPGDRILTGGAAEYASNVIALLQVAARTGAVVEPVDDDEYGQLSVDDLQRRLNDHGAGPVKLIAMTHVPTHSGLVNPAGQVGATAREAGVPFLLDACQSIGQMPIDVDRIGCDMLSATGRKFLRGPRGTGFLYVRESILDKLEPPFLDLHAATWTAPDRYVIRPDARRFETWETNYAAKIGLGVAVDYALSWGLTPIEARVTALADRLRAQLQGINGVQVHDQGQRRCGIVTFTIDGVSAQDVQRRLSERRVNTSVSLVEHARLDLPARGLPDLVRASVHYYNTAEELDQLIDALPTACPVRSEPDR</sequence>
<comment type="cofactor">
    <cofactor evidence="1 4">
        <name>pyridoxal 5'-phosphate</name>
        <dbReference type="ChEBI" id="CHEBI:597326"/>
    </cofactor>
</comment>
<organism evidence="6 7">
    <name type="scientific">Nakamurella panacisegetis</name>
    <dbReference type="NCBI Taxonomy" id="1090615"/>
    <lineage>
        <taxon>Bacteria</taxon>
        <taxon>Bacillati</taxon>
        <taxon>Actinomycetota</taxon>
        <taxon>Actinomycetes</taxon>
        <taxon>Nakamurellales</taxon>
        <taxon>Nakamurellaceae</taxon>
        <taxon>Nakamurella</taxon>
    </lineage>
</organism>